<organism evidence="6 7">
    <name type="scientific">Paraburkholderia silvatlantica</name>
    <dbReference type="NCBI Taxonomy" id="321895"/>
    <lineage>
        <taxon>Bacteria</taxon>
        <taxon>Pseudomonadati</taxon>
        <taxon>Pseudomonadota</taxon>
        <taxon>Betaproteobacteria</taxon>
        <taxon>Burkholderiales</taxon>
        <taxon>Burkholderiaceae</taxon>
        <taxon>Paraburkholderia</taxon>
    </lineage>
</organism>
<dbReference type="PANTHER" id="PTHR34535:SF3">
    <property type="entry name" value="HYDROGENASE MATURATION FACTOR HYPA"/>
    <property type="match status" value="1"/>
</dbReference>
<evidence type="ECO:0000256" key="2">
    <source>
        <dbReference type="ARBA" id="ARBA00022596"/>
    </source>
</evidence>
<dbReference type="EMBL" id="JACHVZ010000017">
    <property type="protein sequence ID" value="MBB2931201.1"/>
    <property type="molecule type" value="Genomic_DNA"/>
</dbReference>
<feature type="binding site" evidence="5">
    <location>
        <position position="89"/>
    </location>
    <ligand>
        <name>Zn(2+)</name>
        <dbReference type="ChEBI" id="CHEBI:29105"/>
    </ligand>
</feature>
<reference evidence="6 7" key="1">
    <citation type="submission" date="2020-08" db="EMBL/GenBank/DDBJ databases">
        <title>Genomic Encyclopedia of Type Strains, Phase IV (KMG-V): Genome sequencing to study the core and pangenomes of soil and plant-associated prokaryotes.</title>
        <authorList>
            <person name="Whitman W."/>
        </authorList>
    </citation>
    <scope>NUCLEOTIDE SEQUENCE [LARGE SCALE GENOMIC DNA]</scope>
    <source>
        <strain evidence="6 7">SRMrh-85</strain>
    </source>
</reference>
<keyword evidence="7" id="KW-1185">Reference proteome</keyword>
<evidence type="ECO:0000256" key="3">
    <source>
        <dbReference type="ARBA" id="ARBA00022723"/>
    </source>
</evidence>
<comment type="function">
    <text evidence="5">Involved in the maturation of [NiFe] hydrogenases. Required for nickel insertion into the metal center of the hydrogenase.</text>
</comment>
<dbReference type="PROSITE" id="PS01249">
    <property type="entry name" value="HYPA"/>
    <property type="match status" value="1"/>
</dbReference>
<dbReference type="Proteomes" id="UP000533533">
    <property type="component" value="Unassembled WGS sequence"/>
</dbReference>
<dbReference type="Gene3D" id="3.30.2320.80">
    <property type="match status" value="1"/>
</dbReference>
<dbReference type="InterPro" id="IPR020538">
    <property type="entry name" value="Hydgase_Ni_incorp_HypA/HybF_CS"/>
</dbReference>
<evidence type="ECO:0000313" key="7">
    <source>
        <dbReference type="Proteomes" id="UP000533533"/>
    </source>
</evidence>
<name>A0ABR6FUT3_9BURK</name>
<sequence length="120" mass="12556">MHEVSLAGGVLASVEAAAERERFVGVKVLRLEVGRLAGVEVEALRFALEAIAPGTCLAGARVVIEEPTGSAWCMNCSATVPLAARGDPCACCGGYWLQPNGGTELRIVDLIVDDAWQTSD</sequence>
<feature type="binding site" evidence="5">
    <location>
        <position position="92"/>
    </location>
    <ligand>
        <name>Zn(2+)</name>
        <dbReference type="ChEBI" id="CHEBI:29105"/>
    </ligand>
</feature>
<keyword evidence="2 5" id="KW-0533">Nickel</keyword>
<evidence type="ECO:0000313" key="6">
    <source>
        <dbReference type="EMBL" id="MBB2931201.1"/>
    </source>
</evidence>
<keyword evidence="3 5" id="KW-0479">Metal-binding</keyword>
<dbReference type="HAMAP" id="MF_00213">
    <property type="entry name" value="HypA_HybF"/>
    <property type="match status" value="1"/>
</dbReference>
<feature type="binding site" evidence="5">
    <location>
        <position position="76"/>
    </location>
    <ligand>
        <name>Zn(2+)</name>
        <dbReference type="ChEBI" id="CHEBI:29105"/>
    </ligand>
</feature>
<accession>A0ABR6FUT3</accession>
<dbReference type="PANTHER" id="PTHR34535">
    <property type="entry name" value="HYDROGENASE MATURATION FACTOR HYPA"/>
    <property type="match status" value="1"/>
</dbReference>
<evidence type="ECO:0000256" key="1">
    <source>
        <dbReference type="ARBA" id="ARBA00010748"/>
    </source>
</evidence>
<feature type="binding site" evidence="5">
    <location>
        <position position="73"/>
    </location>
    <ligand>
        <name>Zn(2+)</name>
        <dbReference type="ChEBI" id="CHEBI:29105"/>
    </ligand>
</feature>
<evidence type="ECO:0000256" key="5">
    <source>
        <dbReference type="HAMAP-Rule" id="MF_00213"/>
    </source>
</evidence>
<proteinExistence type="inferred from homology"/>
<dbReference type="RefSeq" id="WP_110385977.1">
    <property type="nucleotide sequence ID" value="NZ_JACHVZ010000017.1"/>
</dbReference>
<feature type="binding site" evidence="5">
    <location>
        <position position="2"/>
    </location>
    <ligand>
        <name>Ni(2+)</name>
        <dbReference type="ChEBI" id="CHEBI:49786"/>
    </ligand>
</feature>
<dbReference type="InterPro" id="IPR000688">
    <property type="entry name" value="HypA/HybF"/>
</dbReference>
<protein>
    <recommendedName>
        <fullName evidence="5">Hydrogenase maturation factor HypA</fullName>
    </recommendedName>
</protein>
<comment type="similarity">
    <text evidence="1 5">Belongs to the HypA/HybF family.</text>
</comment>
<comment type="caution">
    <text evidence="6">The sequence shown here is derived from an EMBL/GenBank/DDBJ whole genome shotgun (WGS) entry which is preliminary data.</text>
</comment>
<keyword evidence="4 5" id="KW-0862">Zinc</keyword>
<gene>
    <name evidence="5" type="primary">hypA</name>
    <name evidence="6" type="ORF">FHX59_005671</name>
</gene>
<evidence type="ECO:0000256" key="4">
    <source>
        <dbReference type="ARBA" id="ARBA00022833"/>
    </source>
</evidence>
<dbReference type="Pfam" id="PF01155">
    <property type="entry name" value="HypA"/>
    <property type="match status" value="1"/>
</dbReference>
<dbReference type="PIRSF" id="PIRSF004761">
    <property type="entry name" value="Hydrgn_mat_HypA"/>
    <property type="match status" value="1"/>
</dbReference>